<name>A0A9R0ZPY5_TRITD</name>
<evidence type="ECO:0000313" key="3">
    <source>
        <dbReference type="Proteomes" id="UP000324705"/>
    </source>
</evidence>
<protein>
    <submittedName>
        <fullName evidence="2">Uncharacterized protein</fullName>
    </submittedName>
</protein>
<dbReference type="Proteomes" id="UP000324705">
    <property type="component" value="Chromosome 7A"/>
</dbReference>
<organism evidence="2 3">
    <name type="scientific">Triticum turgidum subsp. durum</name>
    <name type="common">Durum wheat</name>
    <name type="synonym">Triticum durum</name>
    <dbReference type="NCBI Taxonomy" id="4567"/>
    <lineage>
        <taxon>Eukaryota</taxon>
        <taxon>Viridiplantae</taxon>
        <taxon>Streptophyta</taxon>
        <taxon>Embryophyta</taxon>
        <taxon>Tracheophyta</taxon>
        <taxon>Spermatophyta</taxon>
        <taxon>Magnoliopsida</taxon>
        <taxon>Liliopsida</taxon>
        <taxon>Poales</taxon>
        <taxon>Poaceae</taxon>
        <taxon>BOP clade</taxon>
        <taxon>Pooideae</taxon>
        <taxon>Triticodae</taxon>
        <taxon>Triticeae</taxon>
        <taxon>Triticinae</taxon>
        <taxon>Triticum</taxon>
    </lineage>
</organism>
<sequence length="115" mass="11877">MIEQSSTLSPLLALLCSNQPQTGATLAGRGTSSSSAAALIHPSLTSSLYCPASLPPSRRRGRGASLPFLAPPEGDDRPRPEQTREARATGKALLSLEPYADAGGHSGKRAMGIPI</sequence>
<proteinExistence type="predicted"/>
<evidence type="ECO:0000256" key="1">
    <source>
        <dbReference type="SAM" id="MobiDB-lite"/>
    </source>
</evidence>
<accession>A0A9R0ZPY5</accession>
<gene>
    <name evidence="2" type="ORF">TRITD_7Av1G278610</name>
</gene>
<reference evidence="2 3" key="1">
    <citation type="submission" date="2017-09" db="EMBL/GenBank/DDBJ databases">
        <authorList>
            <consortium name="International Durum Wheat Genome Sequencing Consortium (IDWGSC)"/>
            <person name="Milanesi L."/>
        </authorList>
    </citation>
    <scope>NUCLEOTIDE SEQUENCE [LARGE SCALE GENOMIC DNA]</scope>
    <source>
        <strain evidence="3">cv. Svevo</strain>
    </source>
</reference>
<feature type="compositionally biased region" description="Basic and acidic residues" evidence="1">
    <location>
        <begin position="74"/>
        <end position="88"/>
    </location>
</feature>
<feature type="region of interest" description="Disordered" evidence="1">
    <location>
        <begin position="51"/>
        <end position="115"/>
    </location>
</feature>
<dbReference type="Gramene" id="TRITD7Av1G278610.1">
    <property type="protein sequence ID" value="TRITD7Av1G278610.1"/>
    <property type="gene ID" value="TRITD7Av1G278610"/>
</dbReference>
<evidence type="ECO:0000313" key="2">
    <source>
        <dbReference type="EMBL" id="VAI81949.1"/>
    </source>
</evidence>
<keyword evidence="3" id="KW-1185">Reference proteome</keyword>
<dbReference type="AlphaFoldDB" id="A0A9R0ZPY5"/>
<dbReference type="EMBL" id="LT934123">
    <property type="protein sequence ID" value="VAI81949.1"/>
    <property type="molecule type" value="Genomic_DNA"/>
</dbReference>